<dbReference type="GeneID" id="300410373"/>
<dbReference type="EMBL" id="JADTFC010000166">
    <property type="protein sequence ID" value="MBG6291980.1"/>
    <property type="molecule type" value="Genomic_DNA"/>
</dbReference>
<keyword evidence="4" id="KW-1185">Reference proteome</keyword>
<dbReference type="EMBL" id="CP049140">
    <property type="protein sequence ID" value="QIE87815.1"/>
    <property type="molecule type" value="Genomic_DNA"/>
</dbReference>
<sequence>MQDESLTRRYHVCFVRDGREFEFEAEDESMSEARAWSHVARHLHIPIHDLRGYQKRYHTIRRNVEAHNVQDVTYRVARAGD</sequence>
<evidence type="ECO:0000313" key="1">
    <source>
        <dbReference type="EMBL" id="MBG6291980.1"/>
    </source>
</evidence>
<dbReference type="KEGG" id="pnt:G5B91_16660"/>
<evidence type="ECO:0000313" key="3">
    <source>
        <dbReference type="Proteomes" id="UP000501063"/>
    </source>
</evidence>
<organism evidence="2 3">
    <name type="scientific">Pseudomonas nitroreducens</name>
    <dbReference type="NCBI Taxonomy" id="46680"/>
    <lineage>
        <taxon>Bacteria</taxon>
        <taxon>Pseudomonadati</taxon>
        <taxon>Pseudomonadota</taxon>
        <taxon>Gammaproteobacteria</taxon>
        <taxon>Pseudomonadales</taxon>
        <taxon>Pseudomonadaceae</taxon>
        <taxon>Pseudomonas</taxon>
    </lineage>
</organism>
<accession>A0A6G6IXE7</accession>
<gene>
    <name evidence="2" type="ORF">G5B91_16660</name>
    <name evidence="1" type="ORF">I5I61_31375</name>
</gene>
<dbReference type="RefSeq" id="WP_024767195.1">
    <property type="nucleotide sequence ID" value="NZ_CP049140.1"/>
</dbReference>
<evidence type="ECO:0000313" key="2">
    <source>
        <dbReference type="EMBL" id="QIE87815.1"/>
    </source>
</evidence>
<reference evidence="1 4" key="2">
    <citation type="submission" date="2020-11" db="EMBL/GenBank/DDBJ databases">
        <title>Enhanced detection system for hospital associated transmission using whole genome sequencing surveillance.</title>
        <authorList>
            <person name="Harrison L.H."/>
            <person name="Van Tyne D."/>
            <person name="Marsh J.W."/>
            <person name="Griffith M.P."/>
            <person name="Snyder D.J."/>
            <person name="Cooper V.S."/>
            <person name="Mustapha M."/>
        </authorList>
    </citation>
    <scope>NUCLEOTIDE SEQUENCE [LARGE SCALE GENOMIC DNA]</scope>
    <source>
        <strain evidence="1 4">PSA00705</strain>
    </source>
</reference>
<dbReference type="AlphaFoldDB" id="A0A6G6IXE7"/>
<reference evidence="2 3" key="1">
    <citation type="submission" date="2020-02" db="EMBL/GenBank/DDBJ databases">
        <title>Integrative conjugative elements (ICEs) and plasmids drive adaptation of Pseudomonas nitroreducens strain HBP1 to wastewater environment.</title>
        <authorList>
            <person name="Sentchilo V."/>
            <person name="Carraro N."/>
            <person name="Bertelli C."/>
            <person name="van der Meer J.R."/>
        </authorList>
    </citation>
    <scope>NUCLEOTIDE SEQUENCE [LARGE SCALE GENOMIC DNA]</scope>
    <source>
        <strain evidence="2 3">HBP1</strain>
    </source>
</reference>
<name>A0A6G6IXE7_PSENT</name>
<dbReference type="Proteomes" id="UP000608450">
    <property type="component" value="Unassembled WGS sequence"/>
</dbReference>
<dbReference type="Proteomes" id="UP000501063">
    <property type="component" value="Chromosome"/>
</dbReference>
<evidence type="ECO:0000313" key="4">
    <source>
        <dbReference type="Proteomes" id="UP000608450"/>
    </source>
</evidence>
<protein>
    <submittedName>
        <fullName evidence="2">Uncharacterized protein</fullName>
    </submittedName>
</protein>
<proteinExistence type="predicted"/>